<keyword evidence="2" id="KW-0472">Membrane</keyword>
<dbReference type="InParanoid" id="T0SFY1"/>
<reference evidence="4 5" key="1">
    <citation type="submission" date="2012-04" db="EMBL/GenBank/DDBJ databases">
        <title>The Genome Sequence of Saprolegnia declina VS20.</title>
        <authorList>
            <consortium name="The Broad Institute Genome Sequencing Platform"/>
            <person name="Russ C."/>
            <person name="Nusbaum C."/>
            <person name="Tyler B."/>
            <person name="van West P."/>
            <person name="Dieguez-Uribeondo J."/>
            <person name="de Bruijn I."/>
            <person name="Tripathy S."/>
            <person name="Jiang R."/>
            <person name="Young S.K."/>
            <person name="Zeng Q."/>
            <person name="Gargeya S."/>
            <person name="Fitzgerald M."/>
            <person name="Haas B."/>
            <person name="Abouelleil A."/>
            <person name="Alvarado L."/>
            <person name="Arachchi H.M."/>
            <person name="Berlin A."/>
            <person name="Chapman S.B."/>
            <person name="Goldberg J."/>
            <person name="Griggs A."/>
            <person name="Gujja S."/>
            <person name="Hansen M."/>
            <person name="Howarth C."/>
            <person name="Imamovic A."/>
            <person name="Larimer J."/>
            <person name="McCowen C."/>
            <person name="Montmayeur A."/>
            <person name="Murphy C."/>
            <person name="Neiman D."/>
            <person name="Pearson M."/>
            <person name="Priest M."/>
            <person name="Roberts A."/>
            <person name="Saif S."/>
            <person name="Shea T."/>
            <person name="Sisk P."/>
            <person name="Sykes S."/>
            <person name="Wortman J."/>
            <person name="Nusbaum C."/>
            <person name="Birren B."/>
        </authorList>
    </citation>
    <scope>NUCLEOTIDE SEQUENCE [LARGE SCALE GENOMIC DNA]</scope>
    <source>
        <strain evidence="4 5">VS20</strain>
    </source>
</reference>
<feature type="compositionally biased region" description="Low complexity" evidence="1">
    <location>
        <begin position="107"/>
        <end position="160"/>
    </location>
</feature>
<proteinExistence type="predicted"/>
<evidence type="ECO:0000256" key="2">
    <source>
        <dbReference type="SAM" id="Phobius"/>
    </source>
</evidence>
<feature type="compositionally biased region" description="Pro residues" evidence="1">
    <location>
        <begin position="161"/>
        <end position="175"/>
    </location>
</feature>
<protein>
    <submittedName>
        <fullName evidence="4">Uncharacterized protein</fullName>
    </submittedName>
</protein>
<feature type="signal peptide" evidence="3">
    <location>
        <begin position="1"/>
        <end position="17"/>
    </location>
</feature>
<dbReference type="OrthoDB" id="77991at2759"/>
<evidence type="ECO:0000313" key="5">
    <source>
        <dbReference type="Proteomes" id="UP000030762"/>
    </source>
</evidence>
<dbReference type="RefSeq" id="XP_008604517.1">
    <property type="nucleotide sequence ID" value="XM_008606295.1"/>
</dbReference>
<name>T0SFY1_SAPDV</name>
<dbReference type="Proteomes" id="UP000030762">
    <property type="component" value="Unassembled WGS sequence"/>
</dbReference>
<gene>
    <name evidence="4" type="ORF">SDRG_00798</name>
</gene>
<evidence type="ECO:0000256" key="3">
    <source>
        <dbReference type="SAM" id="SignalP"/>
    </source>
</evidence>
<organism evidence="4 5">
    <name type="scientific">Saprolegnia diclina (strain VS20)</name>
    <dbReference type="NCBI Taxonomy" id="1156394"/>
    <lineage>
        <taxon>Eukaryota</taxon>
        <taxon>Sar</taxon>
        <taxon>Stramenopiles</taxon>
        <taxon>Oomycota</taxon>
        <taxon>Saprolegniomycetes</taxon>
        <taxon>Saprolegniales</taxon>
        <taxon>Saprolegniaceae</taxon>
        <taxon>Saprolegnia</taxon>
    </lineage>
</organism>
<dbReference type="OMA" id="WSANNAV"/>
<feature type="region of interest" description="Disordered" evidence="1">
    <location>
        <begin position="106"/>
        <end position="199"/>
    </location>
</feature>
<keyword evidence="5" id="KW-1185">Reference proteome</keyword>
<feature type="region of interest" description="Disordered" evidence="1">
    <location>
        <begin position="322"/>
        <end position="350"/>
    </location>
</feature>
<evidence type="ECO:0000313" key="4">
    <source>
        <dbReference type="EMBL" id="EQC41947.1"/>
    </source>
</evidence>
<feature type="transmembrane region" description="Helical" evidence="2">
    <location>
        <begin position="203"/>
        <end position="226"/>
    </location>
</feature>
<feature type="compositionally biased region" description="Low complexity" evidence="1">
    <location>
        <begin position="176"/>
        <end position="199"/>
    </location>
</feature>
<sequence length="350" mass="36628">MAPPILLLAWSLVLAYAAPLSAADSTCPSICTYSESSWAGFTTDGKAKLCMCQASASGCDCKQNNPNVYCFKFTTDTPGNVLGVLALEPQASGGCESGLTDCRCRTSTKTPAPTTVTPAPTPSPTTESPKPTPSTASPTTSTSPGTTSPATTPVVSTDGPTPSPSATPTSAPPTLAPTTTPTTTPPGSSSPSPDSNGSSLQTWQIGLIIGSGVLILGVLCTLCCLWRSNRERIERHENVEEDEEFYRENYQTNKRRSSEMHQFHPSSSNLARSATRADSAPLAPATSNYADETYSAIINGNDLYSRRGSNGSLLLTNLHNPASVATSPARPGMDDTNRSSLKPLHPLVDV</sequence>
<evidence type="ECO:0000256" key="1">
    <source>
        <dbReference type="SAM" id="MobiDB-lite"/>
    </source>
</evidence>
<dbReference type="AlphaFoldDB" id="T0SFY1"/>
<keyword evidence="2" id="KW-1133">Transmembrane helix</keyword>
<dbReference type="EMBL" id="JH767133">
    <property type="protein sequence ID" value="EQC41947.1"/>
    <property type="molecule type" value="Genomic_DNA"/>
</dbReference>
<keyword evidence="3" id="KW-0732">Signal</keyword>
<feature type="chain" id="PRO_5004572108" evidence="3">
    <location>
        <begin position="18"/>
        <end position="350"/>
    </location>
</feature>
<dbReference type="VEuPathDB" id="FungiDB:SDRG_00798"/>
<feature type="region of interest" description="Disordered" evidence="1">
    <location>
        <begin position="253"/>
        <end position="285"/>
    </location>
</feature>
<dbReference type="eggNOG" id="ENOG502S5CM">
    <property type="taxonomic scope" value="Eukaryota"/>
</dbReference>
<dbReference type="GeneID" id="19941525"/>
<dbReference type="PRINTS" id="PR01217">
    <property type="entry name" value="PRICHEXTENSN"/>
</dbReference>
<dbReference type="STRING" id="1156394.T0SFY1"/>
<keyword evidence="2" id="KW-0812">Transmembrane</keyword>
<accession>T0SFY1</accession>